<reference evidence="7" key="1">
    <citation type="submission" date="2023-06" db="EMBL/GenBank/DDBJ databases">
        <title>lsaBGC provides a comprehensive framework for evolutionary analysis of biosynthetic gene clusters within focal taxa.</title>
        <authorList>
            <person name="Salamzade R."/>
            <person name="Sandstrom S."/>
            <person name="Kalan L.R."/>
        </authorList>
    </citation>
    <scope>NUCLEOTIDE SEQUENCE</scope>
    <source>
        <strain evidence="7">P3-SID899</strain>
    </source>
</reference>
<evidence type="ECO:0000256" key="5">
    <source>
        <dbReference type="SAM" id="MobiDB-lite"/>
    </source>
</evidence>
<dbReference type="InterPro" id="IPR036259">
    <property type="entry name" value="MFS_trans_sf"/>
</dbReference>
<keyword evidence="4 6" id="KW-0472">Membrane</keyword>
<feature type="transmembrane region" description="Helical" evidence="6">
    <location>
        <begin position="87"/>
        <end position="105"/>
    </location>
</feature>
<proteinExistence type="predicted"/>
<feature type="transmembrane region" description="Helical" evidence="6">
    <location>
        <begin position="165"/>
        <end position="186"/>
    </location>
</feature>
<evidence type="ECO:0000313" key="8">
    <source>
        <dbReference type="Proteomes" id="UP001205867"/>
    </source>
</evidence>
<comment type="subcellular location">
    <subcellularLocation>
        <location evidence="1">Membrane</location>
        <topology evidence="1">Multi-pass membrane protein</topology>
    </subcellularLocation>
</comment>
<dbReference type="AlphaFoldDB" id="A0AAP3AG80"/>
<feature type="transmembrane region" description="Helical" evidence="6">
    <location>
        <begin position="23"/>
        <end position="43"/>
    </location>
</feature>
<feature type="transmembrane region" description="Helical" evidence="6">
    <location>
        <begin position="192"/>
        <end position="210"/>
    </location>
</feature>
<evidence type="ECO:0000256" key="1">
    <source>
        <dbReference type="ARBA" id="ARBA00004141"/>
    </source>
</evidence>
<evidence type="ECO:0000256" key="2">
    <source>
        <dbReference type="ARBA" id="ARBA00022692"/>
    </source>
</evidence>
<feature type="transmembrane region" description="Helical" evidence="6">
    <location>
        <begin position="291"/>
        <end position="311"/>
    </location>
</feature>
<evidence type="ECO:0000313" key="7">
    <source>
        <dbReference type="EMBL" id="MCV7628596.1"/>
    </source>
</evidence>
<name>A0AAP3AG80_MICLU</name>
<evidence type="ECO:0000256" key="3">
    <source>
        <dbReference type="ARBA" id="ARBA00022989"/>
    </source>
</evidence>
<feature type="transmembrane region" description="Helical" evidence="6">
    <location>
        <begin position="410"/>
        <end position="432"/>
    </location>
</feature>
<feature type="transmembrane region" description="Helical" evidence="6">
    <location>
        <begin position="347"/>
        <end position="373"/>
    </location>
</feature>
<sequence length="454" mass="44181">MSEAAPHVPAADDGFARARRARWAVTAAFATNGALLGALIPHYPEAKAAFGLDPAGFGLLVIALAVGGTLAGPLPAPILRRFGARRVMLAGSVAIALLTTAAGLVLDVAGAGTGAGRGAGTAAAWPLWVFAGLVLASGVLDAVVDTAQNAQGLQVQTRLARPVLTTMHAGWSLGAAAGAGLGAAVITVGGPAALHLGLNGAVCVAVLLGVRRLFLAEAPADSASARGASEDSPAPSETSAPPAPAARALLRRAAVAALLPAVVIAMAGFGVEEFGNAWATLFLITERSLDPAAAVLGASTLLGAQFIGRLAGDRTLAALGRRGALTAGLGAVVVGLGLALAPLPESVAVPAAFAGLALAGLGCAVVVPVAYALGDEAPGLRPQTGLAVTSWCMRLAGVGLSPAVGALAGAVGLTPALTVFLGLAVVGAVLAARLPAAPQSGHDTPSRQGARGVS</sequence>
<dbReference type="PANTHER" id="PTHR23514:SF13">
    <property type="entry name" value="INNER MEMBRANE PROTEIN YBJJ"/>
    <property type="match status" value="1"/>
</dbReference>
<keyword evidence="2 6" id="KW-0812">Transmembrane</keyword>
<evidence type="ECO:0000256" key="6">
    <source>
        <dbReference type="SAM" id="Phobius"/>
    </source>
</evidence>
<dbReference type="GO" id="GO:0022857">
    <property type="term" value="F:transmembrane transporter activity"/>
    <property type="evidence" value="ECO:0007669"/>
    <property type="project" value="InterPro"/>
</dbReference>
<organism evidence="7 8">
    <name type="scientific">Micrococcus luteus</name>
    <name type="common">Micrococcus lysodeikticus</name>
    <dbReference type="NCBI Taxonomy" id="1270"/>
    <lineage>
        <taxon>Bacteria</taxon>
        <taxon>Bacillati</taxon>
        <taxon>Actinomycetota</taxon>
        <taxon>Actinomycetes</taxon>
        <taxon>Micrococcales</taxon>
        <taxon>Micrococcaceae</taxon>
        <taxon>Micrococcus</taxon>
    </lineage>
</organism>
<feature type="transmembrane region" description="Helical" evidence="6">
    <location>
        <begin position="385"/>
        <end position="404"/>
    </location>
</feature>
<dbReference type="Gene3D" id="1.20.1250.20">
    <property type="entry name" value="MFS general substrate transporter like domains"/>
    <property type="match status" value="1"/>
</dbReference>
<feature type="transmembrane region" description="Helical" evidence="6">
    <location>
        <begin position="253"/>
        <end position="271"/>
    </location>
</feature>
<comment type="caution">
    <text evidence="7">The sequence shown here is derived from an EMBL/GenBank/DDBJ whole genome shotgun (WGS) entry which is preliminary data.</text>
</comment>
<feature type="transmembrane region" description="Helical" evidence="6">
    <location>
        <begin position="323"/>
        <end position="341"/>
    </location>
</feature>
<accession>A0AAP3AG80</accession>
<gene>
    <name evidence="7" type="ORF">M3A82_004465</name>
</gene>
<dbReference type="GO" id="GO:0016020">
    <property type="term" value="C:membrane"/>
    <property type="evidence" value="ECO:0007669"/>
    <property type="project" value="UniProtKB-SubCell"/>
</dbReference>
<dbReference type="Pfam" id="PF07690">
    <property type="entry name" value="MFS_1"/>
    <property type="match status" value="1"/>
</dbReference>
<dbReference type="SUPFAM" id="SSF103473">
    <property type="entry name" value="MFS general substrate transporter"/>
    <property type="match status" value="1"/>
</dbReference>
<dbReference type="EMBL" id="JALXKZ020000006">
    <property type="protein sequence ID" value="MCV7628596.1"/>
    <property type="molecule type" value="Genomic_DNA"/>
</dbReference>
<evidence type="ECO:0000256" key="4">
    <source>
        <dbReference type="ARBA" id="ARBA00023136"/>
    </source>
</evidence>
<protein>
    <submittedName>
        <fullName evidence="7">MFS transporter</fullName>
    </submittedName>
</protein>
<dbReference type="InterPro" id="IPR051788">
    <property type="entry name" value="MFS_Transporter"/>
</dbReference>
<dbReference type="Proteomes" id="UP001205867">
    <property type="component" value="Unassembled WGS sequence"/>
</dbReference>
<dbReference type="RefSeq" id="WP_044659688.1">
    <property type="nucleotide sequence ID" value="NZ_JAHHXH010000004.1"/>
</dbReference>
<keyword evidence="3 6" id="KW-1133">Transmembrane helix</keyword>
<feature type="region of interest" description="Disordered" evidence="5">
    <location>
        <begin position="224"/>
        <end position="243"/>
    </location>
</feature>
<feature type="transmembrane region" description="Helical" evidence="6">
    <location>
        <begin position="55"/>
        <end position="75"/>
    </location>
</feature>
<feature type="transmembrane region" description="Helical" evidence="6">
    <location>
        <begin position="125"/>
        <end position="144"/>
    </location>
</feature>
<dbReference type="PANTHER" id="PTHR23514">
    <property type="entry name" value="BYPASS OF STOP CODON PROTEIN 6"/>
    <property type="match status" value="1"/>
</dbReference>
<dbReference type="InterPro" id="IPR011701">
    <property type="entry name" value="MFS"/>
</dbReference>